<dbReference type="GO" id="GO:0005525">
    <property type="term" value="F:GTP binding"/>
    <property type="evidence" value="ECO:0007669"/>
    <property type="project" value="UniProtKB-KW"/>
</dbReference>
<reference evidence="6 7" key="1">
    <citation type="submission" date="2024-02" db="EMBL/GenBank/DDBJ databases">
        <title>Chromosome-scale genome assembly of the rough periwinkle Littorina saxatilis.</title>
        <authorList>
            <person name="De Jode A."/>
            <person name="Faria R."/>
            <person name="Formenti G."/>
            <person name="Sims Y."/>
            <person name="Smith T.P."/>
            <person name="Tracey A."/>
            <person name="Wood J.M.D."/>
            <person name="Zagrodzka Z.B."/>
            <person name="Johannesson K."/>
            <person name="Butlin R.K."/>
            <person name="Leder E.H."/>
        </authorList>
    </citation>
    <scope>NUCLEOTIDE SEQUENCE [LARGE SCALE GENOMIC DNA]</scope>
    <source>
        <strain evidence="6">Snail1</strain>
        <tissue evidence="6">Muscle</tissue>
    </source>
</reference>
<dbReference type="PROSITE" id="PS51720">
    <property type="entry name" value="G_AIG1"/>
    <property type="match status" value="1"/>
</dbReference>
<comment type="similarity">
    <text evidence="1">Belongs to the TRAFAC class TrmE-Era-EngA-EngB-Septin-like GTPase superfamily. AIG1/Toc34/Toc159-like paraseptin GTPase family. IAN subfamily.</text>
</comment>
<dbReference type="PANTHER" id="PTHR10903">
    <property type="entry name" value="GTPASE, IMAP FAMILY MEMBER-RELATED"/>
    <property type="match status" value="1"/>
</dbReference>
<organism evidence="6 7">
    <name type="scientific">Littorina saxatilis</name>
    <dbReference type="NCBI Taxonomy" id="31220"/>
    <lineage>
        <taxon>Eukaryota</taxon>
        <taxon>Metazoa</taxon>
        <taxon>Spiralia</taxon>
        <taxon>Lophotrochozoa</taxon>
        <taxon>Mollusca</taxon>
        <taxon>Gastropoda</taxon>
        <taxon>Caenogastropoda</taxon>
        <taxon>Littorinimorpha</taxon>
        <taxon>Littorinoidea</taxon>
        <taxon>Littorinidae</taxon>
        <taxon>Littorina</taxon>
    </lineage>
</organism>
<gene>
    <name evidence="6" type="ORF">V1264_007067</name>
</gene>
<dbReference type="AlphaFoldDB" id="A0AAN9G2T3"/>
<dbReference type="FunFam" id="3.40.50.300:FF:000366">
    <property type="entry name" value="GTPase, IMAP family member 2"/>
    <property type="match status" value="1"/>
</dbReference>
<dbReference type="SUPFAM" id="SSF52540">
    <property type="entry name" value="P-loop containing nucleoside triphosphate hydrolases"/>
    <property type="match status" value="1"/>
</dbReference>
<dbReference type="Pfam" id="PF04548">
    <property type="entry name" value="AIG1"/>
    <property type="match status" value="1"/>
</dbReference>
<evidence type="ECO:0000313" key="7">
    <source>
        <dbReference type="Proteomes" id="UP001374579"/>
    </source>
</evidence>
<evidence type="ECO:0000256" key="1">
    <source>
        <dbReference type="ARBA" id="ARBA00008535"/>
    </source>
</evidence>
<feature type="region of interest" description="Disordered" evidence="4">
    <location>
        <begin position="528"/>
        <end position="558"/>
    </location>
</feature>
<accession>A0AAN9G2T3</accession>
<dbReference type="Gene3D" id="3.40.50.300">
    <property type="entry name" value="P-loop containing nucleotide triphosphate hydrolases"/>
    <property type="match status" value="1"/>
</dbReference>
<dbReference type="EMBL" id="JBAMIC010000019">
    <property type="protein sequence ID" value="KAK7093288.1"/>
    <property type="molecule type" value="Genomic_DNA"/>
</dbReference>
<feature type="compositionally biased region" description="Basic and acidic residues" evidence="4">
    <location>
        <begin position="528"/>
        <end position="543"/>
    </location>
</feature>
<evidence type="ECO:0000256" key="3">
    <source>
        <dbReference type="ARBA" id="ARBA00023134"/>
    </source>
</evidence>
<proteinExistence type="inferred from homology"/>
<feature type="region of interest" description="Disordered" evidence="4">
    <location>
        <begin position="71"/>
        <end position="122"/>
    </location>
</feature>
<comment type="caution">
    <text evidence="6">The sequence shown here is derived from an EMBL/GenBank/DDBJ whole genome shotgun (WGS) entry which is preliminary data.</text>
</comment>
<dbReference type="InterPro" id="IPR045058">
    <property type="entry name" value="GIMA/IAN/Toc"/>
</dbReference>
<evidence type="ECO:0000256" key="2">
    <source>
        <dbReference type="ARBA" id="ARBA00022741"/>
    </source>
</evidence>
<evidence type="ECO:0000313" key="6">
    <source>
        <dbReference type="EMBL" id="KAK7093288.1"/>
    </source>
</evidence>
<feature type="compositionally biased region" description="Basic and acidic residues" evidence="4">
    <location>
        <begin position="387"/>
        <end position="491"/>
    </location>
</feature>
<keyword evidence="3" id="KW-0342">GTP-binding</keyword>
<dbReference type="InterPro" id="IPR006703">
    <property type="entry name" value="G_AIG1"/>
</dbReference>
<dbReference type="InterPro" id="IPR027417">
    <property type="entry name" value="P-loop_NTPase"/>
</dbReference>
<name>A0AAN9G2T3_9CAEN</name>
<feature type="domain" description="AIG1-type G" evidence="5">
    <location>
        <begin position="153"/>
        <end position="356"/>
    </location>
</feature>
<evidence type="ECO:0000259" key="5">
    <source>
        <dbReference type="PROSITE" id="PS51720"/>
    </source>
</evidence>
<feature type="compositionally biased region" description="Low complexity" evidence="4">
    <location>
        <begin position="79"/>
        <end position="116"/>
    </location>
</feature>
<dbReference type="PANTHER" id="PTHR10903:SF184">
    <property type="entry name" value="GTP-BINDING PROTEIN A"/>
    <property type="match status" value="1"/>
</dbReference>
<evidence type="ECO:0000256" key="4">
    <source>
        <dbReference type="SAM" id="MobiDB-lite"/>
    </source>
</evidence>
<sequence>MDGASELNSWATREGLSAEILAVLRDEGFISLEQIKSTLHPDEIKAYFQDTKLLRVAQCLALKKAVTTFSEVSDGISRPSPQASSSPSQPFATPTYTSHPSQHSPSHSPSFPPHSQAQVEPVRWNTSAEQRYRSVDECAGAMSGLSLSGGGNEESFTFLLLGKTGSGKSTTGNTIFGERLFDTAATFSSVTSACDRKTHRRNGRKIEIIDSPGLYDTHKTQEEICVTIVQAVAGMHPGPHAILYVVRLGRYTAEEYGAYQRLKALFDEDITKYMIVLFTYGDALEREQSSIEKVMLSGAPENLQTVLRECNNRYVVFNNVTPDTQPQVEHLLSMVRQVVAENGGEPYSCPKYLHVGQGMEDEVERRIQEVEKREMQRMQYVQQLEKQTQEAEEKATKARSHMEDNERERQRRIDEEEEKRQRLEDQLIAHIQEQEEKSRRHQEELQRMKSEREEQERMMREKEHEMTEKEKKRAEEAAEAMRQREEDMQDMMKKQEECFAKQREEDVEMRRQLEKDREAFAQLLEEQRRKEKEELEEREEQQRKLMKHKMKEERAEAKKKQELYEKEMETLKQSYFTKQQAAELISMAVNAVAEAVKLGIQIWELKQKGCM</sequence>
<keyword evidence="7" id="KW-1185">Reference proteome</keyword>
<dbReference type="Proteomes" id="UP001374579">
    <property type="component" value="Unassembled WGS sequence"/>
</dbReference>
<keyword evidence="2" id="KW-0547">Nucleotide-binding</keyword>
<protein>
    <recommendedName>
        <fullName evidence="5">AIG1-type G domain-containing protein</fullName>
    </recommendedName>
</protein>
<feature type="region of interest" description="Disordered" evidence="4">
    <location>
        <begin position="382"/>
        <end position="491"/>
    </location>
</feature>